<proteinExistence type="predicted"/>
<dbReference type="Proteomes" id="UP001304813">
    <property type="component" value="Segment"/>
</dbReference>
<keyword evidence="2" id="KW-1185">Reference proteome</keyword>
<evidence type="ECO:0000313" key="1">
    <source>
        <dbReference type="EMBL" id="BES79788.1"/>
    </source>
</evidence>
<organism evidence="1 2">
    <name type="scientific">Yersinia phage vB_Yru_GN1</name>
    <dbReference type="NCBI Taxonomy" id="3074381"/>
    <lineage>
        <taxon>Viruses</taxon>
        <taxon>Duplodnaviria</taxon>
        <taxon>Heunggongvirae</taxon>
        <taxon>Uroviricota</taxon>
        <taxon>Caudoviricetes</taxon>
        <taxon>Caudoviricetes incertae sedis</taxon>
        <taxon>Sepahanvirus</taxon>
        <taxon>Sepahanvirus vB-Yru-GN1</taxon>
    </lineage>
</organism>
<reference evidence="1 2" key="1">
    <citation type="submission" date="2023-09" db="EMBL/GenBank/DDBJ databases">
        <title>Analysis of phage genome (vB_Yru_GN1) of the bacterium (Yersinia ruckeri).</title>
        <authorList>
            <person name="Ganjoor M.S."/>
            <person name="Bouzari M."/>
            <person name="Soleimani-Delfan A."/>
        </authorList>
    </citation>
    <scope>NUCLEOTIDE SEQUENCE [LARGE SCALE GENOMIC DNA]</scope>
    <source>
        <strain evidence="2">vB_Yru_GN1</strain>
    </source>
</reference>
<protein>
    <submittedName>
        <fullName evidence="1">Uncharacterized protein</fullName>
    </submittedName>
</protein>
<name>A0AA86J444_9CAUD</name>
<accession>A0AA86J444</accession>
<evidence type="ECO:0000313" key="2">
    <source>
        <dbReference type="Proteomes" id="UP001304813"/>
    </source>
</evidence>
<dbReference type="EMBL" id="LC779065">
    <property type="protein sequence ID" value="BES79788.1"/>
    <property type="molecule type" value="Genomic_DNA"/>
</dbReference>
<sequence length="194" mass="22172">MKIDSLELQVNQLIRDVAESKSLEINDLLKSKIAMQLSKVHFGLKMVDRLIKLYDYQELVEDRLFDQTEIENLSVRELLVMQSVVGKRIDNYSSKIDSILAKINLRELEGSLTLISNTSSTKEITEDDKDLRNKSLEVLSLVGKLTNKQNSRGKDSTDMFDDISEAEIVPVEKLDNTDEVLRKIDRVGEINDNE</sequence>